<feature type="transmembrane region" description="Helical" evidence="1">
    <location>
        <begin position="53"/>
        <end position="71"/>
    </location>
</feature>
<keyword evidence="1" id="KW-0812">Transmembrane</keyword>
<evidence type="ECO:0000256" key="1">
    <source>
        <dbReference type="SAM" id="Phobius"/>
    </source>
</evidence>
<keyword evidence="1" id="KW-0472">Membrane</keyword>
<evidence type="ECO:0000313" key="3">
    <source>
        <dbReference type="Proteomes" id="UP000614058"/>
    </source>
</evidence>
<dbReference type="Proteomes" id="UP000614058">
    <property type="component" value="Unassembled WGS sequence"/>
</dbReference>
<name>A0ABS1BQ87_9NEIS</name>
<dbReference type="Pfam" id="PF05656">
    <property type="entry name" value="DUF805"/>
    <property type="match status" value="1"/>
</dbReference>
<gene>
    <name evidence="2" type="ORF">JDW22_02105</name>
</gene>
<sequence>MNWYFAVLKNYVGFSGRARLKEFWMFMLFHVIAAFVFGFIDGLLGMINPKTGLGPICGLYLLATFLPGLAVQIRRLHDTNRSGWFSLIGIIPYVGLIIVLVLCAMKGTEGDNDYGEDPLESEYENNGD</sequence>
<feature type="transmembrane region" description="Helical" evidence="1">
    <location>
        <begin position="83"/>
        <end position="107"/>
    </location>
</feature>
<accession>A0ABS1BQ87</accession>
<keyword evidence="3" id="KW-1185">Reference proteome</keyword>
<comment type="caution">
    <text evidence="2">The sequence shown here is derived from an EMBL/GenBank/DDBJ whole genome shotgun (WGS) entry which is preliminary data.</text>
</comment>
<keyword evidence="1" id="KW-1133">Transmembrane helix</keyword>
<reference evidence="2 3" key="1">
    <citation type="journal article" date="2021" name="Pathogens">
        <title>Isolation and Characterization of Kingella bonacorsii sp. nov., A Novel Kingella Species Detected in a Stable Periodontitis Subject.</title>
        <authorList>
            <person name="Antezack A."/>
            <person name="Boxberger M."/>
            <person name="Rolland C."/>
            <person name="Monnet-Corti V."/>
            <person name="La Scola B."/>
        </authorList>
    </citation>
    <scope>NUCLEOTIDE SEQUENCE [LARGE SCALE GENOMIC DNA]</scope>
    <source>
        <strain evidence="2 3">Marseille-Q4569</strain>
    </source>
</reference>
<organism evidence="2 3">
    <name type="scientific">Kingella bonacorsii</name>
    <dbReference type="NCBI Taxonomy" id="2796361"/>
    <lineage>
        <taxon>Bacteria</taxon>
        <taxon>Pseudomonadati</taxon>
        <taxon>Pseudomonadota</taxon>
        <taxon>Betaproteobacteria</taxon>
        <taxon>Neisseriales</taxon>
        <taxon>Neisseriaceae</taxon>
        <taxon>Kingella</taxon>
    </lineage>
</organism>
<dbReference type="PANTHER" id="PTHR34980">
    <property type="entry name" value="INNER MEMBRANE PROTEIN-RELATED-RELATED"/>
    <property type="match status" value="1"/>
</dbReference>
<proteinExistence type="predicted"/>
<evidence type="ECO:0000313" key="2">
    <source>
        <dbReference type="EMBL" id="MBK0395409.1"/>
    </source>
</evidence>
<dbReference type="EMBL" id="JAEHNZ010000001">
    <property type="protein sequence ID" value="MBK0395409.1"/>
    <property type="molecule type" value="Genomic_DNA"/>
</dbReference>
<protein>
    <submittedName>
        <fullName evidence="2">DUF805 domain-containing protein</fullName>
    </submittedName>
</protein>
<dbReference type="PANTHER" id="PTHR34980:SF2">
    <property type="entry name" value="INNER MEMBRANE PROTEIN YHAH-RELATED"/>
    <property type="match status" value="1"/>
</dbReference>
<feature type="transmembrane region" description="Helical" evidence="1">
    <location>
        <begin position="23"/>
        <end position="47"/>
    </location>
</feature>
<dbReference type="InterPro" id="IPR008523">
    <property type="entry name" value="DUF805"/>
</dbReference>